<reference evidence="1" key="1">
    <citation type="submission" date="2020-05" db="EMBL/GenBank/DDBJ databases">
        <title>Large-scale comparative analyses of tick genomes elucidate their genetic diversity and vector capacities.</title>
        <authorList>
            <person name="Jia N."/>
            <person name="Wang J."/>
            <person name="Shi W."/>
            <person name="Du L."/>
            <person name="Sun Y."/>
            <person name="Zhan W."/>
            <person name="Jiang J."/>
            <person name="Wang Q."/>
            <person name="Zhang B."/>
            <person name="Ji P."/>
            <person name="Sakyi L.B."/>
            <person name="Cui X."/>
            <person name="Yuan T."/>
            <person name="Jiang B."/>
            <person name="Yang W."/>
            <person name="Lam T.T.-Y."/>
            <person name="Chang Q."/>
            <person name="Ding S."/>
            <person name="Wang X."/>
            <person name="Zhu J."/>
            <person name="Ruan X."/>
            <person name="Zhao L."/>
            <person name="Wei J."/>
            <person name="Que T."/>
            <person name="Du C."/>
            <person name="Cheng J."/>
            <person name="Dai P."/>
            <person name="Han X."/>
            <person name="Huang E."/>
            <person name="Gao Y."/>
            <person name="Liu J."/>
            <person name="Shao H."/>
            <person name="Ye R."/>
            <person name="Li L."/>
            <person name="Wei W."/>
            <person name="Wang X."/>
            <person name="Wang C."/>
            <person name="Yang T."/>
            <person name="Huo Q."/>
            <person name="Li W."/>
            <person name="Guo W."/>
            <person name="Chen H."/>
            <person name="Zhou L."/>
            <person name="Ni X."/>
            <person name="Tian J."/>
            <person name="Zhou Y."/>
            <person name="Sheng Y."/>
            <person name="Liu T."/>
            <person name="Pan Y."/>
            <person name="Xia L."/>
            <person name="Li J."/>
            <person name="Zhao F."/>
            <person name="Cao W."/>
        </authorList>
    </citation>
    <scope>NUCLEOTIDE SEQUENCE</scope>
    <source>
        <strain evidence="1">Hyas-2018</strain>
    </source>
</reference>
<evidence type="ECO:0000313" key="2">
    <source>
        <dbReference type="Proteomes" id="UP000821845"/>
    </source>
</evidence>
<name>A0ACB7SW87_HYAAI</name>
<gene>
    <name evidence="1" type="ORF">HPB50_014523</name>
</gene>
<comment type="caution">
    <text evidence="1">The sequence shown here is derived from an EMBL/GenBank/DDBJ whole genome shotgun (WGS) entry which is preliminary data.</text>
</comment>
<accession>A0ACB7SW87</accession>
<sequence length="108" mass="11942">MTQGNIPNQRKSRSRSRSRSRCKTKSRSRSTPRTASDGGHGLWADKARVSASVTGESQGKQNGKKLTWSETEADSIMTNFVGTVQAPKIFRRCAYLLVERTDLEAANP</sequence>
<protein>
    <submittedName>
        <fullName evidence="1">Uncharacterized protein</fullName>
    </submittedName>
</protein>
<dbReference type="EMBL" id="CM023482">
    <property type="protein sequence ID" value="KAH6938885.1"/>
    <property type="molecule type" value="Genomic_DNA"/>
</dbReference>
<keyword evidence="2" id="KW-1185">Reference proteome</keyword>
<evidence type="ECO:0000313" key="1">
    <source>
        <dbReference type="EMBL" id="KAH6938885.1"/>
    </source>
</evidence>
<proteinExistence type="predicted"/>
<dbReference type="Proteomes" id="UP000821845">
    <property type="component" value="Chromosome 2"/>
</dbReference>
<organism evidence="1 2">
    <name type="scientific">Hyalomma asiaticum</name>
    <name type="common">Tick</name>
    <dbReference type="NCBI Taxonomy" id="266040"/>
    <lineage>
        <taxon>Eukaryota</taxon>
        <taxon>Metazoa</taxon>
        <taxon>Ecdysozoa</taxon>
        <taxon>Arthropoda</taxon>
        <taxon>Chelicerata</taxon>
        <taxon>Arachnida</taxon>
        <taxon>Acari</taxon>
        <taxon>Parasitiformes</taxon>
        <taxon>Ixodida</taxon>
        <taxon>Ixodoidea</taxon>
        <taxon>Ixodidae</taxon>
        <taxon>Hyalomminae</taxon>
        <taxon>Hyalomma</taxon>
    </lineage>
</organism>